<keyword evidence="2" id="KW-0067">ATP-binding</keyword>
<feature type="region of interest" description="Disordered" evidence="3">
    <location>
        <begin position="446"/>
        <end position="476"/>
    </location>
</feature>
<dbReference type="SUPFAM" id="SSF52540">
    <property type="entry name" value="P-loop containing nucleoside triphosphate hydrolases"/>
    <property type="match status" value="1"/>
</dbReference>
<keyword evidence="6" id="KW-1185">Reference proteome</keyword>
<dbReference type="InterPro" id="IPR003593">
    <property type="entry name" value="AAA+_ATPase"/>
</dbReference>
<dbReference type="CDD" id="cd02645">
    <property type="entry name" value="R3H_AAA"/>
    <property type="match status" value="1"/>
</dbReference>
<name>A0A6A1W1A4_9ROSI</name>
<dbReference type="GO" id="GO:0005524">
    <property type="term" value="F:ATP binding"/>
    <property type="evidence" value="ECO:0007669"/>
    <property type="project" value="UniProtKB-KW"/>
</dbReference>
<dbReference type="CDD" id="cd00009">
    <property type="entry name" value="AAA"/>
    <property type="match status" value="1"/>
</dbReference>
<dbReference type="Proteomes" id="UP000516437">
    <property type="component" value="Chromosome 3"/>
</dbReference>
<evidence type="ECO:0000256" key="1">
    <source>
        <dbReference type="ARBA" id="ARBA00022741"/>
    </source>
</evidence>
<dbReference type="PANTHER" id="PTHR20953">
    <property type="entry name" value="KINASE-RELATED"/>
    <property type="match status" value="1"/>
</dbReference>
<feature type="region of interest" description="Disordered" evidence="3">
    <location>
        <begin position="51"/>
        <end position="88"/>
    </location>
</feature>
<dbReference type="Pfam" id="PF19568">
    <property type="entry name" value="Spore_III_AA"/>
    <property type="match status" value="1"/>
</dbReference>
<dbReference type="Gene3D" id="3.40.50.300">
    <property type="entry name" value="P-loop containing nucleotide triphosphate hydrolases"/>
    <property type="match status" value="1"/>
</dbReference>
<evidence type="ECO:0000256" key="2">
    <source>
        <dbReference type="ARBA" id="ARBA00022840"/>
    </source>
</evidence>
<evidence type="ECO:0000313" key="6">
    <source>
        <dbReference type="Proteomes" id="UP000516437"/>
    </source>
</evidence>
<dbReference type="Pfam" id="PF25516">
    <property type="entry name" value="PTPase"/>
    <property type="match status" value="2"/>
</dbReference>
<feature type="compositionally biased region" description="Polar residues" evidence="3">
    <location>
        <begin position="840"/>
        <end position="854"/>
    </location>
</feature>
<organism evidence="5 6">
    <name type="scientific">Morella rubra</name>
    <name type="common">Chinese bayberry</name>
    <dbReference type="NCBI Taxonomy" id="262757"/>
    <lineage>
        <taxon>Eukaryota</taxon>
        <taxon>Viridiplantae</taxon>
        <taxon>Streptophyta</taxon>
        <taxon>Embryophyta</taxon>
        <taxon>Tracheophyta</taxon>
        <taxon>Spermatophyta</taxon>
        <taxon>Magnoliopsida</taxon>
        <taxon>eudicotyledons</taxon>
        <taxon>Gunneridae</taxon>
        <taxon>Pentapetalae</taxon>
        <taxon>rosids</taxon>
        <taxon>fabids</taxon>
        <taxon>Fagales</taxon>
        <taxon>Myricaceae</taxon>
        <taxon>Morella</taxon>
    </lineage>
</organism>
<feature type="region of interest" description="Disordered" evidence="3">
    <location>
        <begin position="818"/>
        <end position="861"/>
    </location>
</feature>
<dbReference type="InterPro" id="IPR034081">
    <property type="entry name" value="R3H_AAA"/>
</dbReference>
<gene>
    <name evidence="5" type="ORF">CJ030_MR3G015060</name>
</gene>
<sequence length="861" mass="94928">MTALNSHFVLIDLHSSWHSANQIPTSTLTYLKNSNFISSISSSLGRTRRARTGIASSSRSVATEIRRPSDRFAPGNASLSGSPNSASTSRSEAASELELFLELLPVRLRRDLSRHEEIGELIEVVLDLGRKPLARFPSGDWVISEQPVKHEDLRHAISKVGDFSDDNRSGIDNSLHRISAIRNRKTQIIGLTCRVGRAVSGSAEIIRDLIEGGGSILVIGPPGVGKTTLISVKNALVLYLKRLYLCREIARMLADERRKRVVIVDTSNEIGGDGDVPHAGIGRARRMQVPNVHMQHNVMIEAVENHMPETIIIDEIGTELEALAASTIAQRGVQLVGTAHGMTIDNIIKNPSLQILVGGIESVTLGDEEARKRKAQKTILERKGSPTFTCAVEMISKTECRVHHSLDSTVDAILAGKSPLFEVRQMEVDPRNSLKSSEIHIEKTDITDGERISGDLDSDEEDLGHPPGQPHRWSTSRFVKKRSSPLCVYTYKILESDLLQVAKVMGLEDEIDVTDDIGVADAILASSSEMKQNPWIRGVAKFHQLPLFVIKSNTMAQMVKAVRMILEMESVGATSKQSLRNSLDIEIEDDFPKRKPSLEEIDALEMIVIGGSDLQLSTIVIPGGEPVEIHSPETLWPTDGALAHHYVSILTRIVTDDIGVADAILASSSEMKQNPWIRGVAKFHQLPLFVIKVTRIPFFYLLTKKQSNTMAQMVKAVRMILEMESVGATSKQSLRNSLDIEIEDDFPKRKPSLEEIDALEEVRLAIEYIVIPGGEPVELLPRRSEIIARQLELVESYQLAAENSGTELNPRLQILPQRLRKKNPSKSTKSSSGLRKETDSSASLTGSARGTSVTRLPLLPE</sequence>
<dbReference type="EMBL" id="RXIC02000021">
    <property type="protein sequence ID" value="KAB1219024.1"/>
    <property type="molecule type" value="Genomic_DNA"/>
</dbReference>
<dbReference type="SMART" id="SM00382">
    <property type="entry name" value="AAA"/>
    <property type="match status" value="1"/>
</dbReference>
<accession>A0A6A1W1A4</accession>
<protein>
    <recommendedName>
        <fullName evidence="4">AAA+ ATPase domain-containing protein</fullName>
    </recommendedName>
</protein>
<dbReference type="OrthoDB" id="26838at2759"/>
<evidence type="ECO:0000313" key="5">
    <source>
        <dbReference type="EMBL" id="KAB1219024.1"/>
    </source>
</evidence>
<feature type="domain" description="AAA+ ATPase" evidence="4">
    <location>
        <begin position="212"/>
        <end position="362"/>
    </location>
</feature>
<dbReference type="InterPro" id="IPR045735">
    <property type="entry name" value="Spore_III_AA_AAA+_ATPase"/>
</dbReference>
<dbReference type="AlphaFoldDB" id="A0A6A1W1A4"/>
<keyword evidence="1" id="KW-0547">Nucleotide-binding</keyword>
<dbReference type="PANTHER" id="PTHR20953:SF14">
    <property type="entry name" value="PROTEIN SEEDLING PLASTID DEVELOPMENT 1"/>
    <property type="match status" value="1"/>
</dbReference>
<comment type="caution">
    <text evidence="5">The sequence shown here is derived from an EMBL/GenBank/DDBJ whole genome shotgun (WGS) entry which is preliminary data.</text>
</comment>
<evidence type="ECO:0000256" key="3">
    <source>
        <dbReference type="SAM" id="MobiDB-lite"/>
    </source>
</evidence>
<proteinExistence type="predicted"/>
<reference evidence="5 6" key="1">
    <citation type="journal article" date="2019" name="Plant Biotechnol. J.">
        <title>The red bayberry genome and genetic basis of sex determination.</title>
        <authorList>
            <person name="Jia H.M."/>
            <person name="Jia H.J."/>
            <person name="Cai Q.L."/>
            <person name="Wang Y."/>
            <person name="Zhao H.B."/>
            <person name="Yang W.F."/>
            <person name="Wang G.Y."/>
            <person name="Li Y.H."/>
            <person name="Zhan D.L."/>
            <person name="Shen Y.T."/>
            <person name="Niu Q.F."/>
            <person name="Chang L."/>
            <person name="Qiu J."/>
            <person name="Zhao L."/>
            <person name="Xie H.B."/>
            <person name="Fu W.Y."/>
            <person name="Jin J."/>
            <person name="Li X.W."/>
            <person name="Jiao Y."/>
            <person name="Zhou C.C."/>
            <person name="Tu T."/>
            <person name="Chai C.Y."/>
            <person name="Gao J.L."/>
            <person name="Fan L.J."/>
            <person name="van de Weg E."/>
            <person name="Wang J.Y."/>
            <person name="Gao Z.S."/>
        </authorList>
    </citation>
    <scope>NUCLEOTIDE SEQUENCE [LARGE SCALE GENOMIC DNA]</scope>
    <source>
        <tissue evidence="5">Leaves</tissue>
    </source>
</reference>
<evidence type="ECO:0000259" key="4">
    <source>
        <dbReference type="SMART" id="SM00382"/>
    </source>
</evidence>
<dbReference type="InterPro" id="IPR027417">
    <property type="entry name" value="P-loop_NTPase"/>
</dbReference>
<dbReference type="FunFam" id="3.40.50.300:FF:001088">
    <property type="entry name" value="uncharacterized protein ycf45 isoform X2"/>
    <property type="match status" value="1"/>
</dbReference>
<dbReference type="InterPro" id="IPR058670">
    <property type="entry name" value="PTPase_dom"/>
</dbReference>